<dbReference type="InterPro" id="IPR013866">
    <property type="entry name" value="Sphingolipid_d4-desaturase_N"/>
</dbReference>
<evidence type="ECO:0000313" key="2">
    <source>
        <dbReference type="Ensembl" id="ENSECAP00000077020.1"/>
    </source>
</evidence>
<dbReference type="Ensembl" id="ENSECAT00000102466.1">
    <property type="protein sequence ID" value="ENSECAP00000077020.1"/>
    <property type="gene ID" value="ENSECAG00000023383.3"/>
</dbReference>
<feature type="domain" description="Sphingolipid delta4-desaturase N-terminal" evidence="1">
    <location>
        <begin position="5"/>
        <end position="33"/>
    </location>
</feature>
<evidence type="ECO:0000313" key="3">
    <source>
        <dbReference type="Proteomes" id="UP000002281"/>
    </source>
</evidence>
<keyword evidence="3" id="KW-1185">Reference proteome</keyword>
<evidence type="ECO:0000259" key="1">
    <source>
        <dbReference type="SMART" id="SM01269"/>
    </source>
</evidence>
<sequence>MGNSAGRSDFEWVYTDQPHTQRRKEMLGAEDRARVLRPPAAASLVGEGALGFCVRGLPRAIRQGEAGVQAGRGPPVSPACWRPDWTDLPRLGPPAGASVLRWEPGLRLAPPCPPAAELAVTVPSLASAQNWFGCLWFPHPGLLLGAMPGGAGSALDAALRCRPGVAPSVSGPPGARRGPAPGASVERGFPCPRINQHWCVSTRTECVSVAGLGSTWASENGPRAALEASPASPSGSPWSYLCCPLLGHCFAHTLWCLGSIPWGPCRCGRPASGGADSRRPWRLTWP</sequence>
<gene>
    <name evidence="2" type="primary">DEGS2</name>
</gene>
<dbReference type="GeneTree" id="ENSGT00390000013448"/>
<accession>A0A9L0SLR9</accession>
<name>A0A9L0SLR9_HORSE</name>
<reference evidence="2" key="3">
    <citation type="submission" date="2025-09" db="UniProtKB">
        <authorList>
            <consortium name="Ensembl"/>
        </authorList>
    </citation>
    <scope>IDENTIFICATION</scope>
    <source>
        <strain evidence="2">Thoroughbred</strain>
    </source>
</reference>
<dbReference type="SMART" id="SM01269">
    <property type="entry name" value="Lipid_DES"/>
    <property type="match status" value="1"/>
</dbReference>
<dbReference type="AlphaFoldDB" id="A0A9L0SLR9"/>
<organism evidence="2 3">
    <name type="scientific">Equus caballus</name>
    <name type="common">Horse</name>
    <dbReference type="NCBI Taxonomy" id="9796"/>
    <lineage>
        <taxon>Eukaryota</taxon>
        <taxon>Metazoa</taxon>
        <taxon>Chordata</taxon>
        <taxon>Craniata</taxon>
        <taxon>Vertebrata</taxon>
        <taxon>Euteleostomi</taxon>
        <taxon>Mammalia</taxon>
        <taxon>Eutheria</taxon>
        <taxon>Laurasiatheria</taxon>
        <taxon>Perissodactyla</taxon>
        <taxon>Equidae</taxon>
        <taxon>Equus</taxon>
    </lineage>
</organism>
<dbReference type="Proteomes" id="UP000002281">
    <property type="component" value="Chromosome 24"/>
</dbReference>
<proteinExistence type="predicted"/>
<dbReference type="Pfam" id="PF08557">
    <property type="entry name" value="Lipid_DES"/>
    <property type="match status" value="1"/>
</dbReference>
<protein>
    <submittedName>
        <fullName evidence="2">Delta 4-desaturase, sphingolipid 2</fullName>
    </submittedName>
</protein>
<reference evidence="2 3" key="1">
    <citation type="journal article" date="2009" name="Science">
        <title>Genome sequence, comparative analysis, and population genetics of the domestic horse.</title>
        <authorList>
            <consortium name="Broad Institute Genome Sequencing Platform"/>
            <consortium name="Broad Institute Whole Genome Assembly Team"/>
            <person name="Wade C.M."/>
            <person name="Giulotto E."/>
            <person name="Sigurdsson S."/>
            <person name="Zoli M."/>
            <person name="Gnerre S."/>
            <person name="Imsland F."/>
            <person name="Lear T.L."/>
            <person name="Adelson D.L."/>
            <person name="Bailey E."/>
            <person name="Bellone R.R."/>
            <person name="Bloecker H."/>
            <person name="Distl O."/>
            <person name="Edgar R.C."/>
            <person name="Garber M."/>
            <person name="Leeb T."/>
            <person name="Mauceli E."/>
            <person name="MacLeod J.N."/>
            <person name="Penedo M.C.T."/>
            <person name="Raison J.M."/>
            <person name="Sharpe T."/>
            <person name="Vogel J."/>
            <person name="Andersson L."/>
            <person name="Antczak D.F."/>
            <person name="Biagi T."/>
            <person name="Binns M.M."/>
            <person name="Chowdhary B.P."/>
            <person name="Coleman S.J."/>
            <person name="Della Valle G."/>
            <person name="Fryc S."/>
            <person name="Guerin G."/>
            <person name="Hasegawa T."/>
            <person name="Hill E.W."/>
            <person name="Jurka J."/>
            <person name="Kiialainen A."/>
            <person name="Lindgren G."/>
            <person name="Liu J."/>
            <person name="Magnani E."/>
            <person name="Mickelson J.R."/>
            <person name="Murray J."/>
            <person name="Nergadze S.G."/>
            <person name="Onofrio R."/>
            <person name="Pedroni S."/>
            <person name="Piras M.F."/>
            <person name="Raudsepp T."/>
            <person name="Rocchi M."/>
            <person name="Roeed K.H."/>
            <person name="Ryder O.A."/>
            <person name="Searle S."/>
            <person name="Skow L."/>
            <person name="Swinburne J.E."/>
            <person name="Syvaenen A.C."/>
            <person name="Tozaki T."/>
            <person name="Valberg S.J."/>
            <person name="Vaudin M."/>
            <person name="White J.R."/>
            <person name="Zody M.C."/>
            <person name="Lander E.S."/>
            <person name="Lindblad-Toh K."/>
        </authorList>
    </citation>
    <scope>NUCLEOTIDE SEQUENCE [LARGE SCALE GENOMIC DNA]</scope>
    <source>
        <strain evidence="2 3">Thoroughbred</strain>
    </source>
</reference>
<reference evidence="2" key="2">
    <citation type="submission" date="2025-08" db="UniProtKB">
        <authorList>
            <consortium name="Ensembl"/>
        </authorList>
    </citation>
    <scope>IDENTIFICATION</scope>
    <source>
        <strain evidence="2">Thoroughbred</strain>
    </source>
</reference>